<feature type="domain" description="ATP-dependent RecD2 DNA helicase OB-fold" evidence="7">
    <location>
        <begin position="1"/>
        <end position="71"/>
    </location>
</feature>
<dbReference type="Pfam" id="PF14490">
    <property type="entry name" value="HHH_RecD2"/>
    <property type="match status" value="1"/>
</dbReference>
<dbReference type="EMBL" id="JASCXW010000032">
    <property type="protein sequence ID" value="MDI6453528.1"/>
    <property type="molecule type" value="Genomic_DNA"/>
</dbReference>
<comment type="function">
    <text evidence="3">DNA-dependent ATPase and ATP-dependent 5'-3' DNA helicase. Has no activity on blunt DNA or DNA with 3'-overhangs, requires at least 10 bases of 5'-ssDNA for helicase activity.</text>
</comment>
<evidence type="ECO:0000256" key="2">
    <source>
        <dbReference type="ARBA" id="ARBA00022840"/>
    </source>
</evidence>
<keyword evidence="1 3" id="KW-0547">Nucleotide-binding</keyword>
<dbReference type="Pfam" id="PF23139">
    <property type="entry name" value="OB_YrrC"/>
    <property type="match status" value="1"/>
</dbReference>
<evidence type="ECO:0000313" key="8">
    <source>
        <dbReference type="EMBL" id="MDI6453528.1"/>
    </source>
</evidence>
<feature type="domain" description="ATP-dependent RecD2 DNA helicase SH3" evidence="6">
    <location>
        <begin position="562"/>
        <end position="626"/>
    </location>
</feature>
<evidence type="ECO:0000259" key="4">
    <source>
        <dbReference type="Pfam" id="PF13538"/>
    </source>
</evidence>
<organism evidence="8 9">
    <name type="scientific">Peloplasma aerotolerans</name>
    <dbReference type="NCBI Taxonomy" id="3044389"/>
    <lineage>
        <taxon>Bacteria</taxon>
        <taxon>Bacillati</taxon>
        <taxon>Mycoplasmatota</taxon>
        <taxon>Mollicutes</taxon>
        <taxon>Acholeplasmatales</taxon>
        <taxon>Acholeplasmataceae</taxon>
        <taxon>Peloplasma</taxon>
    </lineage>
</organism>
<dbReference type="RefSeq" id="WP_282839961.1">
    <property type="nucleotide sequence ID" value="NZ_JASCXW010000032.1"/>
</dbReference>
<dbReference type="GO" id="GO:0005524">
    <property type="term" value="F:ATP binding"/>
    <property type="evidence" value="ECO:0007669"/>
    <property type="project" value="UniProtKB-UniRule"/>
</dbReference>
<protein>
    <recommendedName>
        <fullName evidence="3">ATP-dependent RecD2 DNA helicase</fullName>
        <ecNumber evidence="3">5.6.2.3</ecNumber>
    </recommendedName>
    <alternativeName>
        <fullName evidence="3">DNA 5'-3' helicase subunit RecD2</fullName>
    </alternativeName>
</protein>
<dbReference type="InterPro" id="IPR027417">
    <property type="entry name" value="P-loop_NTPase"/>
</dbReference>
<dbReference type="GO" id="GO:0043139">
    <property type="term" value="F:5'-3' DNA helicase activity"/>
    <property type="evidence" value="ECO:0007669"/>
    <property type="project" value="UniProtKB-UniRule"/>
</dbReference>
<dbReference type="GO" id="GO:0003677">
    <property type="term" value="F:DNA binding"/>
    <property type="evidence" value="ECO:0007669"/>
    <property type="project" value="UniProtKB-UniRule"/>
</dbReference>
<dbReference type="AlphaFoldDB" id="A0AAW6UBG1"/>
<gene>
    <name evidence="3" type="primary">recD2</name>
    <name evidence="8" type="ORF">QJ521_08110</name>
</gene>
<dbReference type="EC" id="5.6.2.3" evidence="3"/>
<dbReference type="Pfam" id="PF13245">
    <property type="entry name" value="AAA_19"/>
    <property type="match status" value="1"/>
</dbReference>
<feature type="domain" description="ATP-dependent RecD2 DNA helicase-like helix-hairpin-helix" evidence="5">
    <location>
        <begin position="138"/>
        <end position="229"/>
    </location>
</feature>
<evidence type="ECO:0000256" key="1">
    <source>
        <dbReference type="ARBA" id="ARBA00022741"/>
    </source>
</evidence>
<dbReference type="NCBIfam" id="TIGR01448">
    <property type="entry name" value="recD_rel"/>
    <property type="match status" value="1"/>
</dbReference>
<dbReference type="CDD" id="cd17933">
    <property type="entry name" value="DEXSc_RecD-like"/>
    <property type="match status" value="1"/>
</dbReference>
<keyword evidence="3" id="KW-0378">Hydrolase</keyword>
<dbReference type="HAMAP" id="MF_01488">
    <property type="entry name" value="RecD2"/>
    <property type="match status" value="1"/>
</dbReference>
<dbReference type="PANTHER" id="PTHR43788">
    <property type="entry name" value="DNA2/NAM7 HELICASE FAMILY MEMBER"/>
    <property type="match status" value="1"/>
</dbReference>
<dbReference type="InterPro" id="IPR050534">
    <property type="entry name" value="Coronavir_polyprotein_1ab"/>
</dbReference>
<dbReference type="Gene3D" id="1.10.10.2220">
    <property type="match status" value="1"/>
</dbReference>
<dbReference type="InterPro" id="IPR027785">
    <property type="entry name" value="UvrD-like_helicase_C"/>
</dbReference>
<dbReference type="Pfam" id="PF18335">
    <property type="entry name" value="SH3_13"/>
    <property type="match status" value="1"/>
</dbReference>
<name>A0AAW6UBG1_9MOLU</name>
<proteinExistence type="inferred from homology"/>
<evidence type="ECO:0000259" key="7">
    <source>
        <dbReference type="Pfam" id="PF23139"/>
    </source>
</evidence>
<feature type="domain" description="UvrD-like helicase C-terminal" evidence="4">
    <location>
        <begin position="643"/>
        <end position="690"/>
    </location>
</feature>
<evidence type="ECO:0000259" key="6">
    <source>
        <dbReference type="Pfam" id="PF18335"/>
    </source>
</evidence>
<dbReference type="Gene3D" id="3.40.50.300">
    <property type="entry name" value="P-loop containing nucleotide triphosphate hydrolases"/>
    <property type="match status" value="2"/>
</dbReference>
<dbReference type="InterPro" id="IPR041451">
    <property type="entry name" value="RecD2_SH13"/>
</dbReference>
<dbReference type="GO" id="GO:0016787">
    <property type="term" value="F:hydrolase activity"/>
    <property type="evidence" value="ECO:0007669"/>
    <property type="project" value="UniProtKB-KW"/>
</dbReference>
<accession>A0AAW6UBG1</accession>
<dbReference type="Gene3D" id="2.30.30.940">
    <property type="match status" value="1"/>
</dbReference>
<keyword evidence="9" id="KW-1185">Reference proteome</keyword>
<dbReference type="Proteomes" id="UP001431532">
    <property type="component" value="Unassembled WGS sequence"/>
</dbReference>
<evidence type="ECO:0000256" key="3">
    <source>
        <dbReference type="HAMAP-Rule" id="MF_01488"/>
    </source>
</evidence>
<keyword evidence="3" id="KW-0238">DNA-binding</keyword>
<dbReference type="InterPro" id="IPR055446">
    <property type="entry name" value="RecD2_N_OB"/>
</dbReference>
<dbReference type="InterPro" id="IPR029493">
    <property type="entry name" value="RecD2-like_HHH"/>
</dbReference>
<evidence type="ECO:0000259" key="5">
    <source>
        <dbReference type="Pfam" id="PF14490"/>
    </source>
</evidence>
<keyword evidence="2 3" id="KW-0067">ATP-binding</keyword>
<dbReference type="SUPFAM" id="SSF52540">
    <property type="entry name" value="P-loop containing nucleoside triphosphate hydrolases"/>
    <property type="match status" value="2"/>
</dbReference>
<feature type="binding site" evidence="3">
    <location>
        <begin position="340"/>
        <end position="344"/>
    </location>
    <ligand>
        <name>ATP</name>
        <dbReference type="ChEBI" id="CHEBI:30616"/>
    </ligand>
</feature>
<dbReference type="InterPro" id="IPR006345">
    <property type="entry name" value="RecD2"/>
</dbReference>
<dbReference type="PANTHER" id="PTHR43788:SF6">
    <property type="entry name" value="DNA HELICASE B"/>
    <property type="match status" value="1"/>
</dbReference>
<keyword evidence="3 8" id="KW-0347">Helicase</keyword>
<comment type="similarity">
    <text evidence="3">Belongs to the RecD family. RecD2 subfamily.</text>
</comment>
<dbReference type="GO" id="GO:0006310">
    <property type="term" value="P:DNA recombination"/>
    <property type="evidence" value="ECO:0007669"/>
    <property type="project" value="InterPro"/>
</dbReference>
<sequence>METIKGRVKNYVFHNDENSYSIARIITEDEQLVTIVGYFPIVSEDMNYVFHGTWVKHASYGDQFKIESFQKCDDQSESGLVSYLSSPFFHGIGQKTAEKIVETLGPDALKKITADKTVLKKVGLNAIRIEKFYQQLIENQTNEHILVALYGYNLSGKLAMKLLNQYQMLTLEKLEENPYRLIDDIEGIGFIKADEIANKLGIAKDDLRRIKAAIIYAMQNIAYQNGDLYLTDEQVRQYAYQVLGNDIELELAIEALIEEKRLILDEDRYYLALSYFTEIKLADKIKELAKNTNKVYDHGYLETLLDSVEIQRNMQYTKVQKEAIITALSNPISVITGGPGTGKTTIIDGLLEVYRIYNKLNFKNPAIYEKIALMAPTGRAAKRMKELLDMDAKTIHRHLGYNYDGLFAYDEYHLMPHDLIIIDEASMIDLFLAHKLFTAIKNEAQVIIVGDVDQLPSVGPGQVLTDLIESNVIPVVRLNEIHRQAKDSKIISLASSVNQQNLTDNDLISDNDVYLYRASPDKIKDVIIKQVEGALNEGYNMIDDIQILAPMYKGDLGIDNFNKILQEKFNPNPGEGITYGDKTYFVGDKVIQLVNDPERLIMNGDIGVVKAIKYNQQNEQYMVVSFDDNDVMYDKGDLEELNLAYAISIHKSQGSEYKIVMIPMVRSYMHMLKKELIYTAITRAKQYLIILGDMHLLVYAANHLQERRQTTLAYRLNSEITHQEKEEDDISPYDFM</sequence>
<reference evidence="8" key="1">
    <citation type="submission" date="2023-05" db="EMBL/GenBank/DDBJ databases">
        <title>Mariniplasma microaerophilum sp. nov., a novel anaerobic mollicute isolated from terrestrial mud volcano, Taman Peninsula, Russia.</title>
        <authorList>
            <person name="Khomyakova M.A."/>
            <person name="Merkel A.Y."/>
            <person name="Slobodkin A.I."/>
        </authorList>
    </citation>
    <scope>NUCLEOTIDE SEQUENCE</scope>
    <source>
        <strain evidence="8">M4Ah</strain>
    </source>
</reference>
<dbReference type="CDD" id="cd18809">
    <property type="entry name" value="SF1_C_RecD"/>
    <property type="match status" value="1"/>
</dbReference>
<dbReference type="GO" id="GO:0009338">
    <property type="term" value="C:exodeoxyribonuclease V complex"/>
    <property type="evidence" value="ECO:0007669"/>
    <property type="project" value="TreeGrafter"/>
</dbReference>
<dbReference type="Pfam" id="PF13538">
    <property type="entry name" value="UvrD_C_2"/>
    <property type="match status" value="1"/>
</dbReference>
<evidence type="ECO:0000313" key="9">
    <source>
        <dbReference type="Proteomes" id="UP001431532"/>
    </source>
</evidence>
<comment type="catalytic activity">
    <reaction evidence="3">
        <text>ATP + H2O = ADP + phosphate + H(+)</text>
        <dbReference type="Rhea" id="RHEA:13065"/>
        <dbReference type="ChEBI" id="CHEBI:15377"/>
        <dbReference type="ChEBI" id="CHEBI:15378"/>
        <dbReference type="ChEBI" id="CHEBI:30616"/>
        <dbReference type="ChEBI" id="CHEBI:43474"/>
        <dbReference type="ChEBI" id="CHEBI:456216"/>
        <dbReference type="EC" id="5.6.2.3"/>
    </reaction>
</comment>
<keyword evidence="3" id="KW-0413">Isomerase</keyword>
<comment type="caution">
    <text evidence="8">The sequence shown here is derived from an EMBL/GenBank/DDBJ whole genome shotgun (WGS) entry which is preliminary data.</text>
</comment>
<dbReference type="GO" id="GO:0017116">
    <property type="term" value="F:single-stranded DNA helicase activity"/>
    <property type="evidence" value="ECO:0007669"/>
    <property type="project" value="TreeGrafter"/>
</dbReference>